<evidence type="ECO:0000256" key="2">
    <source>
        <dbReference type="ARBA" id="ARBA00021549"/>
    </source>
</evidence>
<dbReference type="InterPro" id="IPR045584">
    <property type="entry name" value="Pilin-like"/>
</dbReference>
<dbReference type="AlphaFoldDB" id="A0AA35XTA9"/>
<dbReference type="NCBIfam" id="TIGR02532">
    <property type="entry name" value="IV_pilin_GFxxxE"/>
    <property type="match status" value="1"/>
</dbReference>
<keyword evidence="4" id="KW-0488">Methylation</keyword>
<dbReference type="InterPro" id="IPR012902">
    <property type="entry name" value="N_methyl_site"/>
</dbReference>
<dbReference type="Pfam" id="PF07963">
    <property type="entry name" value="N_methyl"/>
    <property type="match status" value="1"/>
</dbReference>
<protein>
    <recommendedName>
        <fullName evidence="2">Type II secretion system protein H</fullName>
    </recommendedName>
    <alternativeName>
        <fullName evidence="10">General secretion pathway protein H</fullName>
    </alternativeName>
</protein>
<feature type="transmembrane region" description="Helical" evidence="12">
    <location>
        <begin position="15"/>
        <end position="39"/>
    </location>
</feature>
<keyword evidence="6 12" id="KW-0812">Transmembrane</keyword>
<gene>
    <name evidence="14" type="ORF">MCNOR_1292</name>
</gene>
<sequence length="191" mass="20583">MRSPLLESPMRRTAAFTLIELMIGIALAAVLLTVGIPGFRDLILDNRMAAQINSLVADLSYARSEAVKRNSEVTVCKRNTAGTGCDDSKNWTDGWIVVAGATVLRVHDPVSSSLTMTIKYTGSNRVVYGGKGFLSGVNNGTFIFCDSRGYTKARGLVLAMTGRLRTTRDDDGNQIQEKGSNGVNLSESDCQ</sequence>
<dbReference type="SUPFAM" id="SSF54523">
    <property type="entry name" value="Pili subunits"/>
    <property type="match status" value="1"/>
</dbReference>
<dbReference type="GO" id="GO:0015628">
    <property type="term" value="P:protein secretion by the type II secretion system"/>
    <property type="evidence" value="ECO:0007669"/>
    <property type="project" value="InterPro"/>
</dbReference>
<evidence type="ECO:0000256" key="4">
    <source>
        <dbReference type="ARBA" id="ARBA00022481"/>
    </source>
</evidence>
<evidence type="ECO:0000256" key="8">
    <source>
        <dbReference type="ARBA" id="ARBA00023136"/>
    </source>
</evidence>
<feature type="region of interest" description="Disordered" evidence="11">
    <location>
        <begin position="167"/>
        <end position="191"/>
    </location>
</feature>
<evidence type="ECO:0000256" key="9">
    <source>
        <dbReference type="ARBA" id="ARBA00025772"/>
    </source>
</evidence>
<evidence type="ECO:0000256" key="7">
    <source>
        <dbReference type="ARBA" id="ARBA00022989"/>
    </source>
</evidence>
<dbReference type="GO" id="GO:0005886">
    <property type="term" value="C:plasma membrane"/>
    <property type="evidence" value="ECO:0007669"/>
    <property type="project" value="UniProtKB-SubCell"/>
</dbReference>
<evidence type="ECO:0000259" key="13">
    <source>
        <dbReference type="Pfam" id="PF12019"/>
    </source>
</evidence>
<dbReference type="EMBL" id="OX458332">
    <property type="protein sequence ID" value="CAI8785803.1"/>
    <property type="molecule type" value="Genomic_DNA"/>
</dbReference>
<feature type="domain" description="General secretion pathway GspH" evidence="13">
    <location>
        <begin position="52"/>
        <end position="162"/>
    </location>
</feature>
<keyword evidence="7 12" id="KW-1133">Transmembrane helix</keyword>
<evidence type="ECO:0000256" key="5">
    <source>
        <dbReference type="ARBA" id="ARBA00022519"/>
    </source>
</evidence>
<dbReference type="Gene3D" id="3.55.40.10">
    <property type="entry name" value="minor pseudopilin epsh domain"/>
    <property type="match status" value="1"/>
</dbReference>
<evidence type="ECO:0000256" key="6">
    <source>
        <dbReference type="ARBA" id="ARBA00022692"/>
    </source>
</evidence>
<keyword evidence="5" id="KW-0997">Cell inner membrane</keyword>
<accession>A0AA35XTA9</accession>
<evidence type="ECO:0000256" key="10">
    <source>
        <dbReference type="ARBA" id="ARBA00030775"/>
    </source>
</evidence>
<evidence type="ECO:0000256" key="3">
    <source>
        <dbReference type="ARBA" id="ARBA00022475"/>
    </source>
</evidence>
<reference evidence="14" key="1">
    <citation type="submission" date="2023-03" db="EMBL/GenBank/DDBJ databases">
        <authorList>
            <person name="Pearce D."/>
        </authorList>
    </citation>
    <scope>NUCLEOTIDE SEQUENCE</scope>
    <source>
        <strain evidence="14">Mc</strain>
    </source>
</reference>
<comment type="similarity">
    <text evidence="9">Belongs to the GSP H family.</text>
</comment>
<proteinExistence type="inferred from homology"/>
<dbReference type="GO" id="GO:0015627">
    <property type="term" value="C:type II protein secretion system complex"/>
    <property type="evidence" value="ECO:0007669"/>
    <property type="project" value="InterPro"/>
</dbReference>
<name>A0AA35XTA9_METCP</name>
<evidence type="ECO:0000256" key="12">
    <source>
        <dbReference type="SAM" id="Phobius"/>
    </source>
</evidence>
<dbReference type="InterPro" id="IPR022346">
    <property type="entry name" value="T2SS_GspH"/>
</dbReference>
<comment type="subcellular location">
    <subcellularLocation>
        <location evidence="1">Cell inner membrane</location>
        <topology evidence="1">Single-pass membrane protein</topology>
    </subcellularLocation>
</comment>
<keyword evidence="8 12" id="KW-0472">Membrane</keyword>
<evidence type="ECO:0000256" key="11">
    <source>
        <dbReference type="SAM" id="MobiDB-lite"/>
    </source>
</evidence>
<evidence type="ECO:0000256" key="1">
    <source>
        <dbReference type="ARBA" id="ARBA00004377"/>
    </source>
</evidence>
<feature type="compositionally biased region" description="Polar residues" evidence="11">
    <location>
        <begin position="173"/>
        <end position="191"/>
    </location>
</feature>
<evidence type="ECO:0000313" key="15">
    <source>
        <dbReference type="Proteomes" id="UP001158598"/>
    </source>
</evidence>
<organism evidence="14 15">
    <name type="scientific">Methylococcus capsulatus</name>
    <dbReference type="NCBI Taxonomy" id="414"/>
    <lineage>
        <taxon>Bacteria</taxon>
        <taxon>Pseudomonadati</taxon>
        <taxon>Pseudomonadota</taxon>
        <taxon>Gammaproteobacteria</taxon>
        <taxon>Methylococcales</taxon>
        <taxon>Methylococcaceae</taxon>
        <taxon>Methylococcus</taxon>
    </lineage>
</organism>
<evidence type="ECO:0000313" key="14">
    <source>
        <dbReference type="EMBL" id="CAI8785803.1"/>
    </source>
</evidence>
<keyword evidence="3" id="KW-1003">Cell membrane</keyword>
<dbReference type="Pfam" id="PF12019">
    <property type="entry name" value="GspH"/>
    <property type="match status" value="1"/>
</dbReference>
<dbReference type="Proteomes" id="UP001158598">
    <property type="component" value="Chromosome"/>
</dbReference>